<gene>
    <name evidence="1" type="ORF">NE237_004790</name>
</gene>
<dbReference type="EMBL" id="JAMYWD010000005">
    <property type="protein sequence ID" value="KAJ4971691.1"/>
    <property type="molecule type" value="Genomic_DNA"/>
</dbReference>
<comment type="caution">
    <text evidence="1">The sequence shown here is derived from an EMBL/GenBank/DDBJ whole genome shotgun (WGS) entry which is preliminary data.</text>
</comment>
<protein>
    <submittedName>
        <fullName evidence="1">Uncharacterized protein</fullName>
    </submittedName>
</protein>
<accession>A0A9Q0KK64</accession>
<keyword evidence="2" id="KW-1185">Reference proteome</keyword>
<reference evidence="1" key="1">
    <citation type="journal article" date="2023" name="Plant J.">
        <title>The genome of the king protea, Protea cynaroides.</title>
        <authorList>
            <person name="Chang J."/>
            <person name="Duong T.A."/>
            <person name="Schoeman C."/>
            <person name="Ma X."/>
            <person name="Roodt D."/>
            <person name="Barker N."/>
            <person name="Li Z."/>
            <person name="Van de Peer Y."/>
            <person name="Mizrachi E."/>
        </authorList>
    </citation>
    <scope>NUCLEOTIDE SEQUENCE</scope>
    <source>
        <tissue evidence="1">Young leaves</tissue>
    </source>
</reference>
<proteinExistence type="predicted"/>
<dbReference type="AlphaFoldDB" id="A0A9Q0KK64"/>
<organism evidence="1 2">
    <name type="scientific">Protea cynaroides</name>
    <dbReference type="NCBI Taxonomy" id="273540"/>
    <lineage>
        <taxon>Eukaryota</taxon>
        <taxon>Viridiplantae</taxon>
        <taxon>Streptophyta</taxon>
        <taxon>Embryophyta</taxon>
        <taxon>Tracheophyta</taxon>
        <taxon>Spermatophyta</taxon>
        <taxon>Magnoliopsida</taxon>
        <taxon>Proteales</taxon>
        <taxon>Proteaceae</taxon>
        <taxon>Protea</taxon>
    </lineage>
</organism>
<evidence type="ECO:0000313" key="2">
    <source>
        <dbReference type="Proteomes" id="UP001141806"/>
    </source>
</evidence>
<sequence>MPGHAKESSTSKSSIRQGSSQRFMFFLQLYKESFLPQPKNHANIMLLPTISLLVESTGHKIAISELIISDARRSAFPSNNIEIRPKTKFMHSFPSENIQVLE</sequence>
<evidence type="ECO:0000313" key="1">
    <source>
        <dbReference type="EMBL" id="KAJ4971691.1"/>
    </source>
</evidence>
<name>A0A9Q0KK64_9MAGN</name>
<dbReference type="Proteomes" id="UP001141806">
    <property type="component" value="Unassembled WGS sequence"/>
</dbReference>